<evidence type="ECO:0000256" key="1">
    <source>
        <dbReference type="SAM" id="MobiDB-lite"/>
    </source>
</evidence>
<evidence type="ECO:0000313" key="2">
    <source>
        <dbReference type="EMBL" id="CAL1290149.1"/>
    </source>
</evidence>
<protein>
    <submittedName>
        <fullName evidence="2">Uncharacterized protein</fullName>
    </submittedName>
</protein>
<accession>A0AAV2B420</accession>
<evidence type="ECO:0000313" key="3">
    <source>
        <dbReference type="Proteomes" id="UP001497382"/>
    </source>
</evidence>
<dbReference type="AlphaFoldDB" id="A0AAV2B420"/>
<dbReference type="EMBL" id="CAXIEN010000259">
    <property type="protein sequence ID" value="CAL1290149.1"/>
    <property type="molecule type" value="Genomic_DNA"/>
</dbReference>
<gene>
    <name evidence="2" type="ORF">LARSCL_LOCUS16307</name>
</gene>
<feature type="non-terminal residue" evidence="2">
    <location>
        <position position="62"/>
    </location>
</feature>
<organism evidence="2 3">
    <name type="scientific">Larinioides sclopetarius</name>
    <dbReference type="NCBI Taxonomy" id="280406"/>
    <lineage>
        <taxon>Eukaryota</taxon>
        <taxon>Metazoa</taxon>
        <taxon>Ecdysozoa</taxon>
        <taxon>Arthropoda</taxon>
        <taxon>Chelicerata</taxon>
        <taxon>Arachnida</taxon>
        <taxon>Araneae</taxon>
        <taxon>Araneomorphae</taxon>
        <taxon>Entelegynae</taxon>
        <taxon>Araneoidea</taxon>
        <taxon>Araneidae</taxon>
        <taxon>Larinioides</taxon>
    </lineage>
</organism>
<feature type="region of interest" description="Disordered" evidence="1">
    <location>
        <begin position="1"/>
        <end position="48"/>
    </location>
</feature>
<dbReference type="Proteomes" id="UP001497382">
    <property type="component" value="Unassembled WGS sequence"/>
</dbReference>
<comment type="caution">
    <text evidence="2">The sequence shown here is derived from an EMBL/GenBank/DDBJ whole genome shotgun (WGS) entry which is preliminary data.</text>
</comment>
<sequence>MSAESSLTAGAIPVSQRNDLGYSHDGNTKKATPHAVPEDTTAEGTSRECAICLETTDSRQTK</sequence>
<name>A0AAV2B420_9ARAC</name>
<proteinExistence type="predicted"/>
<reference evidence="2 3" key="1">
    <citation type="submission" date="2024-04" db="EMBL/GenBank/DDBJ databases">
        <authorList>
            <person name="Rising A."/>
            <person name="Reimegard J."/>
            <person name="Sonavane S."/>
            <person name="Akerstrom W."/>
            <person name="Nylinder S."/>
            <person name="Hedman E."/>
            <person name="Kallberg Y."/>
        </authorList>
    </citation>
    <scope>NUCLEOTIDE SEQUENCE [LARGE SCALE GENOMIC DNA]</scope>
</reference>
<keyword evidence="3" id="KW-1185">Reference proteome</keyword>